<feature type="chain" id="PRO_5010361383" description="Regulator of microtubule dynamics protein 1" evidence="9">
    <location>
        <begin position="25"/>
        <end position="262"/>
    </location>
</feature>
<dbReference type="GO" id="GO:0005737">
    <property type="term" value="C:cytoplasm"/>
    <property type="evidence" value="ECO:0007669"/>
    <property type="project" value="TreeGrafter"/>
</dbReference>
<feature type="signal peptide" evidence="9">
    <location>
        <begin position="1"/>
        <end position="24"/>
    </location>
</feature>
<evidence type="ECO:0000256" key="1">
    <source>
        <dbReference type="ARBA" id="ARBA00004245"/>
    </source>
</evidence>
<dbReference type="EMBL" id="FPCA01000001">
    <property type="protein sequence ID" value="SFU38996.1"/>
    <property type="molecule type" value="Genomic_DNA"/>
</dbReference>
<evidence type="ECO:0000256" key="4">
    <source>
        <dbReference type="ARBA" id="ARBA00022737"/>
    </source>
</evidence>
<dbReference type="PANTHER" id="PTHR16056">
    <property type="entry name" value="REGULATOR OF MICROTUBULE DYNAMICS PROTEIN"/>
    <property type="match status" value="1"/>
</dbReference>
<evidence type="ECO:0000256" key="9">
    <source>
        <dbReference type="SAM" id="SignalP"/>
    </source>
</evidence>
<dbReference type="Pfam" id="PF21033">
    <property type="entry name" value="RMD1-3"/>
    <property type="match status" value="1"/>
</dbReference>
<evidence type="ECO:0000256" key="6">
    <source>
        <dbReference type="ARBA" id="ARBA00023212"/>
    </source>
</evidence>
<evidence type="ECO:0000313" key="11">
    <source>
        <dbReference type="Proteomes" id="UP000182491"/>
    </source>
</evidence>
<protein>
    <recommendedName>
        <fullName evidence="7">Regulator of microtubule dynamics protein 1</fullName>
    </recommendedName>
    <alternativeName>
        <fullName evidence="8">Protein FAM82B</fullName>
    </alternativeName>
</protein>
<organism evidence="10 11">
    <name type="scientific">Pontibacter akesuensis</name>
    <dbReference type="NCBI Taxonomy" id="388950"/>
    <lineage>
        <taxon>Bacteria</taxon>
        <taxon>Pseudomonadati</taxon>
        <taxon>Bacteroidota</taxon>
        <taxon>Cytophagia</taxon>
        <taxon>Cytophagales</taxon>
        <taxon>Hymenobacteraceae</taxon>
        <taxon>Pontibacter</taxon>
    </lineage>
</organism>
<evidence type="ECO:0000256" key="2">
    <source>
        <dbReference type="ARBA" id="ARBA00011375"/>
    </source>
</evidence>
<evidence type="ECO:0000256" key="5">
    <source>
        <dbReference type="ARBA" id="ARBA00022803"/>
    </source>
</evidence>
<dbReference type="InterPro" id="IPR019734">
    <property type="entry name" value="TPR_rpt"/>
</dbReference>
<dbReference type="PANTHER" id="PTHR16056:SF16">
    <property type="entry name" value="REGULATOR OF MICROTUBULE DYNAMICS PROTEIN 1"/>
    <property type="match status" value="1"/>
</dbReference>
<name>A0A1I7FSJ8_9BACT</name>
<keyword evidence="4" id="KW-0677">Repeat</keyword>
<dbReference type="Proteomes" id="UP000182491">
    <property type="component" value="Unassembled WGS sequence"/>
</dbReference>
<keyword evidence="6" id="KW-0206">Cytoskeleton</keyword>
<sequence>MKRLCTYILVSFILCAGAPVAAMANGGAASGKELMQRAEELLNSYQDSEALQLYEQVLAESPKNYEALCKASFLHCRIGERYPDETSRMRHFLKAKEYAMVAYELQPTDAEANYVMALSLGSEAMASSARIRLQGINQIKSFVDAALVDNPKHAGAWHILGRWYFKMANLNFAEKAASSMFFGGICGEATNEKAAHAIEQAILYNPRNIRYYYDLAFVYEEMKNTSACISTLRKALTVTSETKEELELSRRCNIMLQGKLKS</sequence>
<dbReference type="InterPro" id="IPR049039">
    <property type="entry name" value="RMD1-3_a_helical_rpt"/>
</dbReference>
<keyword evidence="9" id="KW-0732">Signal</keyword>
<proteinExistence type="predicted"/>
<keyword evidence="3" id="KW-0963">Cytoplasm</keyword>
<dbReference type="STRING" id="388950.GCA_001611675_03561"/>
<reference evidence="11" key="1">
    <citation type="submission" date="2016-10" db="EMBL/GenBank/DDBJ databases">
        <authorList>
            <person name="Varghese N."/>
        </authorList>
    </citation>
    <scope>NUCLEOTIDE SEQUENCE [LARGE SCALE GENOMIC DNA]</scope>
    <source>
        <strain evidence="11">DSM 18820</strain>
    </source>
</reference>
<dbReference type="AlphaFoldDB" id="A0A1I7FSJ8"/>
<accession>A0A1I7FSJ8</accession>
<dbReference type="GO" id="GO:0005876">
    <property type="term" value="C:spindle microtubule"/>
    <property type="evidence" value="ECO:0007669"/>
    <property type="project" value="TreeGrafter"/>
</dbReference>
<dbReference type="GO" id="GO:0008017">
    <property type="term" value="F:microtubule binding"/>
    <property type="evidence" value="ECO:0007669"/>
    <property type="project" value="TreeGrafter"/>
</dbReference>
<evidence type="ECO:0000256" key="3">
    <source>
        <dbReference type="ARBA" id="ARBA00022490"/>
    </source>
</evidence>
<gene>
    <name evidence="10" type="ORF">SAMN04487941_0426</name>
</gene>
<dbReference type="SMART" id="SM00028">
    <property type="entry name" value="TPR"/>
    <property type="match status" value="2"/>
</dbReference>
<dbReference type="Gene3D" id="1.25.40.10">
    <property type="entry name" value="Tetratricopeptide repeat domain"/>
    <property type="match status" value="2"/>
</dbReference>
<dbReference type="GO" id="GO:0097431">
    <property type="term" value="C:mitotic spindle pole"/>
    <property type="evidence" value="ECO:0007669"/>
    <property type="project" value="TreeGrafter"/>
</dbReference>
<dbReference type="RefSeq" id="WP_068839418.1">
    <property type="nucleotide sequence ID" value="NZ_CP014766.1"/>
</dbReference>
<dbReference type="SUPFAM" id="SSF48452">
    <property type="entry name" value="TPR-like"/>
    <property type="match status" value="1"/>
</dbReference>
<evidence type="ECO:0000256" key="7">
    <source>
        <dbReference type="ARBA" id="ARBA00039966"/>
    </source>
</evidence>
<dbReference type="InterPro" id="IPR011990">
    <property type="entry name" value="TPR-like_helical_dom_sf"/>
</dbReference>
<keyword evidence="11" id="KW-1185">Reference proteome</keyword>
<comment type="subcellular location">
    <subcellularLocation>
        <location evidence="1">Cytoplasm</location>
        <location evidence="1">Cytoskeleton</location>
    </subcellularLocation>
</comment>
<evidence type="ECO:0000256" key="8">
    <source>
        <dbReference type="ARBA" id="ARBA00041958"/>
    </source>
</evidence>
<comment type="subunit">
    <text evidence="2">Interacts with microtubules.</text>
</comment>
<keyword evidence="5" id="KW-0802">TPR repeat</keyword>
<evidence type="ECO:0000313" key="10">
    <source>
        <dbReference type="EMBL" id="SFU38996.1"/>
    </source>
</evidence>